<evidence type="ECO:0000313" key="1">
    <source>
        <dbReference type="EMBL" id="RZU46567.1"/>
    </source>
</evidence>
<protein>
    <submittedName>
        <fullName evidence="1">Uncharacterized protein</fullName>
    </submittedName>
</protein>
<dbReference type="AlphaFoldDB" id="A0A4Q7Z7U7"/>
<comment type="caution">
    <text evidence="1">The sequence shown here is derived from an EMBL/GenBank/DDBJ whole genome shotgun (WGS) entry which is preliminary data.</text>
</comment>
<name>A0A4Q7Z7U7_9ACTN</name>
<proteinExistence type="predicted"/>
<keyword evidence="2" id="KW-1185">Reference proteome</keyword>
<organism evidence="1 2">
    <name type="scientific">Krasilnikovia cinnamomea</name>
    <dbReference type="NCBI Taxonomy" id="349313"/>
    <lineage>
        <taxon>Bacteria</taxon>
        <taxon>Bacillati</taxon>
        <taxon>Actinomycetota</taxon>
        <taxon>Actinomycetes</taxon>
        <taxon>Micromonosporales</taxon>
        <taxon>Micromonosporaceae</taxon>
        <taxon>Krasilnikovia</taxon>
    </lineage>
</organism>
<evidence type="ECO:0000313" key="2">
    <source>
        <dbReference type="Proteomes" id="UP000292564"/>
    </source>
</evidence>
<accession>A0A4Q7Z7U7</accession>
<dbReference type="EMBL" id="SHKY01000002">
    <property type="protein sequence ID" value="RZU46567.1"/>
    <property type="molecule type" value="Genomic_DNA"/>
</dbReference>
<gene>
    <name evidence="1" type="ORF">EV385_6641</name>
</gene>
<reference evidence="1 2" key="1">
    <citation type="submission" date="2019-02" db="EMBL/GenBank/DDBJ databases">
        <title>Sequencing the genomes of 1000 actinobacteria strains.</title>
        <authorList>
            <person name="Klenk H.-P."/>
        </authorList>
    </citation>
    <scope>NUCLEOTIDE SEQUENCE [LARGE SCALE GENOMIC DNA]</scope>
    <source>
        <strain evidence="1 2">DSM 45162</strain>
    </source>
</reference>
<dbReference type="Proteomes" id="UP000292564">
    <property type="component" value="Unassembled WGS sequence"/>
</dbReference>
<dbReference type="OrthoDB" id="4350505at2"/>
<sequence>MQQLITTAAGRRLTVTATANEYGRVVYEVAKVGAFTLDPEVYAHDPGDTRQRVHLRYGRVDGPDPYRDRDLPDAPVVCTVVLGGAATFSVQHLDEPSWRWLSMCRAGGGSAPDGTRRRTADIVRALVTDWLARDDHDELRGFHAWHLAPSRIANARHSIQRLQRVIAPRLSELAAEHHRRDQQLAIRGEAPAALAQFPDPQTREGQAILALHAELEQLRRQHRRLSAVDVAECVQAWLGAQGLPLDVV</sequence>
<dbReference type="RefSeq" id="WP_130513764.1">
    <property type="nucleotide sequence ID" value="NZ_SHKY01000002.1"/>
</dbReference>